<evidence type="ECO:0000256" key="1">
    <source>
        <dbReference type="ARBA" id="ARBA00001947"/>
    </source>
</evidence>
<keyword evidence="5" id="KW-0121">Carboxypeptidase</keyword>
<keyword evidence="5" id="KW-0378">Hydrolase</keyword>
<protein>
    <submittedName>
        <fullName evidence="5">Molting carboxypeptidase A</fullName>
    </submittedName>
</protein>
<dbReference type="PROSITE" id="PS52035">
    <property type="entry name" value="PEPTIDASE_M14"/>
    <property type="match status" value="2"/>
</dbReference>
<sequence>MDDLEYDFPAICTTGVIGQYFLPVMNPDGYEYSHLDDRMWRKNRRWLGNQCIGVDLNRNFSIGWGGKGSSDNPTSPFYRGPGPFSEPESTAVRAIFENNGNTYKVGISRDVMYGASGTSNDWCYGEAGIPYCYLIELRSKEHKFKLPSEEIKETGNEILDSVQALMEFVDNYKEPEIKFPLAMWGYFWRWNRVSFLYQTAVNENMLKVSNGRSDNPGVWLDGSIHPREWISTAVVTYIADQLVKTFHKQPVSVTGKDWYILPVMNPDGYEYTHTFDRMWRKNRARYDPGNIFFRGPKPFSEPETSAVRRTITESGTEFKVFLSFHSYGE</sequence>
<evidence type="ECO:0000313" key="5">
    <source>
        <dbReference type="EMBL" id="KOB73602.1"/>
    </source>
</evidence>
<comment type="caution">
    <text evidence="3">Lacks conserved residue(s) required for the propagation of feature annotation.</text>
</comment>
<dbReference type="SUPFAM" id="SSF53187">
    <property type="entry name" value="Zn-dependent exopeptidases"/>
    <property type="match status" value="2"/>
</dbReference>
<feature type="non-terminal residue" evidence="5">
    <location>
        <position position="329"/>
    </location>
</feature>
<dbReference type="SMART" id="SM00631">
    <property type="entry name" value="Zn_pept"/>
    <property type="match status" value="2"/>
</dbReference>
<name>A0A0L7LDP7_OPEBR</name>
<evidence type="ECO:0000256" key="3">
    <source>
        <dbReference type="PROSITE-ProRule" id="PRU01379"/>
    </source>
</evidence>
<gene>
    <name evidence="5" type="ORF">OBRU01_09297</name>
</gene>
<dbReference type="GO" id="GO:0008270">
    <property type="term" value="F:zinc ion binding"/>
    <property type="evidence" value="ECO:0007669"/>
    <property type="project" value="InterPro"/>
</dbReference>
<reference evidence="5 6" key="1">
    <citation type="journal article" date="2015" name="Genome Biol. Evol.">
        <title>The genome of winter moth (Operophtera brumata) provides a genomic perspective on sexual dimorphism and phenology.</title>
        <authorList>
            <person name="Derks M.F."/>
            <person name="Smit S."/>
            <person name="Salis L."/>
            <person name="Schijlen E."/>
            <person name="Bossers A."/>
            <person name="Mateman C."/>
            <person name="Pijl A.S."/>
            <person name="de Ridder D."/>
            <person name="Groenen M.A."/>
            <person name="Visser M.E."/>
            <person name="Megens H.J."/>
        </authorList>
    </citation>
    <scope>NUCLEOTIDE SEQUENCE [LARGE SCALE GENOMIC DNA]</scope>
    <source>
        <strain evidence="5">WM2013NL</strain>
        <tissue evidence="5">Head and thorax</tissue>
    </source>
</reference>
<dbReference type="Gene3D" id="3.40.630.10">
    <property type="entry name" value="Zn peptidases"/>
    <property type="match status" value="4"/>
</dbReference>
<dbReference type="Pfam" id="PF00246">
    <property type="entry name" value="Peptidase_M14"/>
    <property type="match status" value="3"/>
</dbReference>
<evidence type="ECO:0000259" key="4">
    <source>
        <dbReference type="PROSITE" id="PS52035"/>
    </source>
</evidence>
<dbReference type="EMBL" id="JTDY01001540">
    <property type="protein sequence ID" value="KOB73602.1"/>
    <property type="molecule type" value="Genomic_DNA"/>
</dbReference>
<keyword evidence="5" id="KW-0645">Protease</keyword>
<dbReference type="PANTHER" id="PTHR11705">
    <property type="entry name" value="PROTEASE FAMILY M14 CARBOXYPEPTIDASE A,B"/>
    <property type="match status" value="1"/>
</dbReference>
<evidence type="ECO:0000256" key="2">
    <source>
        <dbReference type="ARBA" id="ARBA00005988"/>
    </source>
</evidence>
<proteinExistence type="inferred from homology"/>
<organism evidence="5 6">
    <name type="scientific">Operophtera brumata</name>
    <name type="common">Winter moth</name>
    <name type="synonym">Phalaena brumata</name>
    <dbReference type="NCBI Taxonomy" id="104452"/>
    <lineage>
        <taxon>Eukaryota</taxon>
        <taxon>Metazoa</taxon>
        <taxon>Ecdysozoa</taxon>
        <taxon>Arthropoda</taxon>
        <taxon>Hexapoda</taxon>
        <taxon>Insecta</taxon>
        <taxon>Pterygota</taxon>
        <taxon>Neoptera</taxon>
        <taxon>Endopterygota</taxon>
        <taxon>Lepidoptera</taxon>
        <taxon>Glossata</taxon>
        <taxon>Ditrysia</taxon>
        <taxon>Geometroidea</taxon>
        <taxon>Geometridae</taxon>
        <taxon>Larentiinae</taxon>
        <taxon>Operophtera</taxon>
    </lineage>
</organism>
<comment type="similarity">
    <text evidence="2 3">Belongs to the peptidase M14 family.</text>
</comment>
<comment type="caution">
    <text evidence="5">The sequence shown here is derived from an EMBL/GenBank/DDBJ whole genome shotgun (WGS) entry which is preliminary data.</text>
</comment>
<dbReference type="STRING" id="104452.A0A0L7LDP7"/>
<feature type="active site" description="Proton donor/acceptor" evidence="3">
    <location>
        <position position="136"/>
    </location>
</feature>
<dbReference type="PANTHER" id="PTHR11705:SF91">
    <property type="entry name" value="FI01817P-RELATED"/>
    <property type="match status" value="1"/>
</dbReference>
<dbReference type="InterPro" id="IPR000834">
    <property type="entry name" value="Peptidase_M14"/>
</dbReference>
<dbReference type="GO" id="GO:0004181">
    <property type="term" value="F:metallocarboxypeptidase activity"/>
    <property type="evidence" value="ECO:0007669"/>
    <property type="project" value="InterPro"/>
</dbReference>
<feature type="domain" description="Peptidase M14" evidence="4">
    <location>
        <begin position="1"/>
        <end position="169"/>
    </location>
</feature>
<comment type="cofactor">
    <cofactor evidence="1">
        <name>Zn(2+)</name>
        <dbReference type="ChEBI" id="CHEBI:29105"/>
    </cofactor>
</comment>
<dbReference type="GO" id="GO:0006508">
    <property type="term" value="P:proteolysis"/>
    <property type="evidence" value="ECO:0007669"/>
    <property type="project" value="InterPro"/>
</dbReference>
<dbReference type="GO" id="GO:0005615">
    <property type="term" value="C:extracellular space"/>
    <property type="evidence" value="ECO:0007669"/>
    <property type="project" value="TreeGrafter"/>
</dbReference>
<dbReference type="AlphaFoldDB" id="A0A0L7LDP7"/>
<feature type="domain" description="Peptidase M14" evidence="4">
    <location>
        <begin position="168"/>
        <end position="329"/>
    </location>
</feature>
<dbReference type="Proteomes" id="UP000037510">
    <property type="component" value="Unassembled WGS sequence"/>
</dbReference>
<accession>A0A0L7LDP7</accession>
<keyword evidence="6" id="KW-1185">Reference proteome</keyword>
<evidence type="ECO:0000313" key="6">
    <source>
        <dbReference type="Proteomes" id="UP000037510"/>
    </source>
</evidence>